<dbReference type="EMBL" id="CP049934">
    <property type="protein sequence ID" value="QIM16562.1"/>
    <property type="molecule type" value="Genomic_DNA"/>
</dbReference>
<name>A0A6G8FKG3_9MICO</name>
<dbReference type="InterPro" id="IPR051917">
    <property type="entry name" value="Transposase-Integrase"/>
</dbReference>
<dbReference type="Proteomes" id="UP000501387">
    <property type="component" value="Chromosome"/>
</dbReference>
<dbReference type="InterPro" id="IPR025246">
    <property type="entry name" value="IS30-like_HTH"/>
</dbReference>
<dbReference type="SUPFAM" id="SSF53098">
    <property type="entry name" value="Ribonuclease H-like"/>
    <property type="match status" value="1"/>
</dbReference>
<dbReference type="GO" id="GO:0003676">
    <property type="term" value="F:nucleic acid binding"/>
    <property type="evidence" value="ECO:0007669"/>
    <property type="project" value="InterPro"/>
</dbReference>
<dbReference type="InterPro" id="IPR001584">
    <property type="entry name" value="Integrase_cat-core"/>
</dbReference>
<reference evidence="4 5" key="1">
    <citation type="submission" date="2020-03" db="EMBL/GenBank/DDBJ databases">
        <title>Leucobacter sp. nov., isolated from beetles.</title>
        <authorList>
            <person name="Hyun D.-W."/>
            <person name="Bae J.-W."/>
        </authorList>
    </citation>
    <scope>NUCLEOTIDE SEQUENCE [LARGE SCALE GENOMIC DNA]</scope>
    <source>
        <strain evidence="4 5">HDW9B</strain>
    </source>
</reference>
<dbReference type="InterPro" id="IPR053392">
    <property type="entry name" value="Transposase_IS30-like"/>
</dbReference>
<dbReference type="NCBIfam" id="NF033563">
    <property type="entry name" value="transpos_IS30"/>
    <property type="match status" value="1"/>
</dbReference>
<proteinExistence type="predicted"/>
<dbReference type="RefSeq" id="WP_166323681.1">
    <property type="nucleotide sequence ID" value="NZ_CP049934.1"/>
</dbReference>
<organism evidence="4 5">
    <name type="scientific">Leucobacter insecticola</name>
    <dbReference type="NCBI Taxonomy" id="2714934"/>
    <lineage>
        <taxon>Bacteria</taxon>
        <taxon>Bacillati</taxon>
        <taxon>Actinomycetota</taxon>
        <taxon>Actinomycetes</taxon>
        <taxon>Micrococcales</taxon>
        <taxon>Microbacteriaceae</taxon>
        <taxon>Leucobacter</taxon>
    </lineage>
</organism>
<feature type="domain" description="Integrase catalytic" evidence="3">
    <location>
        <begin position="185"/>
        <end position="348"/>
    </location>
</feature>
<dbReference type="Gene3D" id="1.10.10.60">
    <property type="entry name" value="Homeodomain-like"/>
    <property type="match status" value="1"/>
</dbReference>
<dbReference type="GO" id="GO:0006310">
    <property type="term" value="P:DNA recombination"/>
    <property type="evidence" value="ECO:0007669"/>
    <property type="project" value="UniProtKB-KW"/>
</dbReference>
<evidence type="ECO:0000256" key="1">
    <source>
        <dbReference type="ARBA" id="ARBA00023172"/>
    </source>
</evidence>
<dbReference type="Pfam" id="PF13936">
    <property type="entry name" value="HTH_38"/>
    <property type="match status" value="1"/>
</dbReference>
<dbReference type="AlphaFoldDB" id="A0A6G8FKG3"/>
<dbReference type="GO" id="GO:0005829">
    <property type="term" value="C:cytosol"/>
    <property type="evidence" value="ECO:0007669"/>
    <property type="project" value="TreeGrafter"/>
</dbReference>
<accession>A0A6G8FKG3</accession>
<evidence type="ECO:0000259" key="3">
    <source>
        <dbReference type="PROSITE" id="PS50994"/>
    </source>
</evidence>
<keyword evidence="1" id="KW-0233">DNA recombination</keyword>
<gene>
    <name evidence="4" type="ORF">G7067_09305</name>
</gene>
<dbReference type="InterPro" id="IPR036397">
    <property type="entry name" value="RNaseH_sf"/>
</dbReference>
<dbReference type="PANTHER" id="PTHR10948:SF23">
    <property type="entry name" value="TRANSPOSASE INSI FOR INSERTION SEQUENCE ELEMENT IS30A-RELATED"/>
    <property type="match status" value="1"/>
</dbReference>
<dbReference type="GO" id="GO:0004803">
    <property type="term" value="F:transposase activity"/>
    <property type="evidence" value="ECO:0007669"/>
    <property type="project" value="TreeGrafter"/>
</dbReference>
<evidence type="ECO:0000313" key="5">
    <source>
        <dbReference type="Proteomes" id="UP000501387"/>
    </source>
</evidence>
<keyword evidence="5" id="KW-1185">Reference proteome</keyword>
<dbReference type="Gene3D" id="3.30.420.10">
    <property type="entry name" value="Ribonuclease H-like superfamily/Ribonuclease H"/>
    <property type="match status" value="1"/>
</dbReference>
<dbReference type="InterPro" id="IPR012337">
    <property type="entry name" value="RNaseH-like_sf"/>
</dbReference>
<dbReference type="KEGG" id="lins:G7067_09305"/>
<evidence type="ECO:0000313" key="4">
    <source>
        <dbReference type="EMBL" id="QIM16562.1"/>
    </source>
</evidence>
<dbReference type="PROSITE" id="PS50994">
    <property type="entry name" value="INTEGRASE"/>
    <property type="match status" value="1"/>
</dbReference>
<dbReference type="GO" id="GO:0015074">
    <property type="term" value="P:DNA integration"/>
    <property type="evidence" value="ECO:0007669"/>
    <property type="project" value="InterPro"/>
</dbReference>
<evidence type="ECO:0000256" key="2">
    <source>
        <dbReference type="SAM" id="MobiDB-lite"/>
    </source>
</evidence>
<dbReference type="GO" id="GO:0032196">
    <property type="term" value="P:transposition"/>
    <property type="evidence" value="ECO:0007669"/>
    <property type="project" value="TreeGrafter"/>
</dbReference>
<protein>
    <submittedName>
        <fullName evidence="4">IS30 family transposase</fullName>
    </submittedName>
</protein>
<dbReference type="PANTHER" id="PTHR10948">
    <property type="entry name" value="TRANSPOSASE"/>
    <property type="match status" value="1"/>
</dbReference>
<sequence>MNTQYRHLTLEERIEIEKKHDLGFSCRAIAKHLGRSPSTISRETRRNSWRPSRENASYTPYRDPALHGDELTPTQYRAARTQKKACERAKRSHQPTRLTTPKAITYVENKLKGGWTPEMVAGRVRIDFPDDPQMWACPETIYRFVYAPKNRDRRLAEYLPRGHKKRRKHHGRKVHSSKIPNRVSIHHRPPEVNERATFGDWEGDSVVGVRSVGGGVHTEVERQTRMMFATKVDTLTSRDGVDAQKRIFASLPPGARRSTTMDNGTEMHLHTELVTELGMKTYFADPYSSWQRGTNEHHNGRLRRTYPKGTDFSQVSEEELQSVIAEINNQPRKNLAWLTPYEAFQEQLDSLRTGQCCTSE</sequence>
<feature type="region of interest" description="Disordered" evidence="2">
    <location>
        <begin position="35"/>
        <end position="69"/>
    </location>
</feature>